<keyword evidence="1" id="KW-0812">Transmembrane</keyword>
<protein>
    <submittedName>
        <fullName evidence="2">Uncharacterized protein</fullName>
    </submittedName>
</protein>
<dbReference type="EMBL" id="AGCI01000014">
    <property type="protein sequence ID" value="EHM46208.1"/>
    <property type="molecule type" value="Genomic_DNA"/>
</dbReference>
<name>G9Y379_HAFAL</name>
<evidence type="ECO:0000313" key="2">
    <source>
        <dbReference type="EMBL" id="EHM46208.1"/>
    </source>
</evidence>
<dbReference type="Proteomes" id="UP000005959">
    <property type="component" value="Unassembled WGS sequence"/>
</dbReference>
<reference evidence="2 3" key="1">
    <citation type="submission" date="2011-08" db="EMBL/GenBank/DDBJ databases">
        <authorList>
            <person name="Weinstock G."/>
            <person name="Sodergren E."/>
            <person name="Clifton S."/>
            <person name="Fulton L."/>
            <person name="Fulton B."/>
            <person name="Courtney L."/>
            <person name="Fronick C."/>
            <person name="Harrison M."/>
            <person name="Strong C."/>
            <person name="Farmer C."/>
            <person name="Delahaunty K."/>
            <person name="Markovic C."/>
            <person name="Hall O."/>
            <person name="Minx P."/>
            <person name="Tomlinson C."/>
            <person name="Mitreva M."/>
            <person name="Hou S."/>
            <person name="Chen J."/>
            <person name="Wollam A."/>
            <person name="Pepin K.H."/>
            <person name="Johnson M."/>
            <person name="Bhonagiri V."/>
            <person name="Zhang X."/>
            <person name="Suruliraj S."/>
            <person name="Warren W."/>
            <person name="Chinwalla A."/>
            <person name="Mardis E.R."/>
            <person name="Wilson R.K."/>
        </authorList>
    </citation>
    <scope>NUCLEOTIDE SEQUENCE [LARGE SCALE GENOMIC DNA]</scope>
    <source>
        <strain evidence="2 3">ATCC 51873</strain>
    </source>
</reference>
<evidence type="ECO:0000256" key="1">
    <source>
        <dbReference type="SAM" id="Phobius"/>
    </source>
</evidence>
<gene>
    <name evidence="2" type="ORF">HMPREF0454_01004</name>
</gene>
<keyword evidence="1" id="KW-1133">Transmembrane helix</keyword>
<sequence>MVSRRIHPLNNAIKKYKRSLLSYLSVSVIFLLLFGREIYQH</sequence>
<feature type="transmembrane region" description="Helical" evidence="1">
    <location>
        <begin position="20"/>
        <end position="39"/>
    </location>
</feature>
<dbReference type="AlphaFoldDB" id="G9Y379"/>
<dbReference type="HOGENOM" id="CLU_3270857_0_0_6"/>
<organism evidence="2 3">
    <name type="scientific">Hafnia alvei ATCC 51873</name>
    <dbReference type="NCBI Taxonomy" id="1002364"/>
    <lineage>
        <taxon>Bacteria</taxon>
        <taxon>Pseudomonadati</taxon>
        <taxon>Pseudomonadota</taxon>
        <taxon>Gammaproteobacteria</taxon>
        <taxon>Enterobacterales</taxon>
        <taxon>Hafniaceae</taxon>
        <taxon>Hafnia</taxon>
    </lineage>
</organism>
<keyword evidence="1" id="KW-0472">Membrane</keyword>
<evidence type="ECO:0000313" key="3">
    <source>
        <dbReference type="Proteomes" id="UP000005959"/>
    </source>
</evidence>
<proteinExistence type="predicted"/>
<accession>G9Y379</accession>
<comment type="caution">
    <text evidence="2">The sequence shown here is derived from an EMBL/GenBank/DDBJ whole genome shotgun (WGS) entry which is preliminary data.</text>
</comment>